<organism evidence="2 3">
    <name type="scientific">Lactarius akahatsu</name>
    <dbReference type="NCBI Taxonomy" id="416441"/>
    <lineage>
        <taxon>Eukaryota</taxon>
        <taxon>Fungi</taxon>
        <taxon>Dikarya</taxon>
        <taxon>Basidiomycota</taxon>
        <taxon>Agaricomycotina</taxon>
        <taxon>Agaricomycetes</taxon>
        <taxon>Russulales</taxon>
        <taxon>Russulaceae</taxon>
        <taxon>Lactarius</taxon>
    </lineage>
</organism>
<feature type="compositionally biased region" description="Low complexity" evidence="1">
    <location>
        <begin position="74"/>
        <end position="88"/>
    </location>
</feature>
<evidence type="ECO:0000313" key="2">
    <source>
        <dbReference type="EMBL" id="KAH8999518.1"/>
    </source>
</evidence>
<dbReference type="EMBL" id="JAKELL010000004">
    <property type="protein sequence ID" value="KAH8999518.1"/>
    <property type="molecule type" value="Genomic_DNA"/>
</dbReference>
<keyword evidence="3" id="KW-1185">Reference proteome</keyword>
<comment type="caution">
    <text evidence="2">The sequence shown here is derived from an EMBL/GenBank/DDBJ whole genome shotgun (WGS) entry which is preliminary data.</text>
</comment>
<feature type="region of interest" description="Disordered" evidence="1">
    <location>
        <begin position="105"/>
        <end position="195"/>
    </location>
</feature>
<feature type="compositionally biased region" description="Basic and acidic residues" evidence="1">
    <location>
        <begin position="185"/>
        <end position="195"/>
    </location>
</feature>
<name>A0AAD4LRC2_9AGAM</name>
<accession>A0AAD4LRC2</accession>
<evidence type="ECO:0000256" key="1">
    <source>
        <dbReference type="SAM" id="MobiDB-lite"/>
    </source>
</evidence>
<evidence type="ECO:0000313" key="3">
    <source>
        <dbReference type="Proteomes" id="UP001201163"/>
    </source>
</evidence>
<protein>
    <submittedName>
        <fullName evidence="2">Uncharacterized protein</fullName>
    </submittedName>
</protein>
<dbReference type="AlphaFoldDB" id="A0AAD4LRC2"/>
<gene>
    <name evidence="2" type="ORF">EDB92DRAFT_1941158</name>
</gene>
<proteinExistence type="predicted"/>
<feature type="region of interest" description="Disordered" evidence="1">
    <location>
        <begin position="58"/>
        <end position="90"/>
    </location>
</feature>
<reference evidence="2" key="1">
    <citation type="submission" date="2022-01" db="EMBL/GenBank/DDBJ databases">
        <title>Comparative genomics reveals a dynamic genome evolution in the ectomycorrhizal milk-cap (Lactarius) mushrooms.</title>
        <authorList>
            <consortium name="DOE Joint Genome Institute"/>
            <person name="Lebreton A."/>
            <person name="Tang N."/>
            <person name="Kuo A."/>
            <person name="LaButti K."/>
            <person name="Drula E."/>
            <person name="Barry K."/>
            <person name="Clum A."/>
            <person name="Lipzen A."/>
            <person name="Mousain D."/>
            <person name="Ng V."/>
            <person name="Wang R."/>
            <person name="Wang X."/>
            <person name="Dai Y."/>
            <person name="Henrissat B."/>
            <person name="Grigoriev I.V."/>
            <person name="Guerin-Laguette A."/>
            <person name="Yu F."/>
            <person name="Martin F.M."/>
        </authorList>
    </citation>
    <scope>NUCLEOTIDE SEQUENCE</scope>
    <source>
        <strain evidence="2">QP</strain>
    </source>
</reference>
<dbReference type="Proteomes" id="UP001201163">
    <property type="component" value="Unassembled WGS sequence"/>
</dbReference>
<sequence length="195" mass="20730">MSIPSLQLSSFSPPCSVPRIYQSYLKYAPCIELPASRALIISYLTVGKSNRQPNNVLLRVDHGSDTDSTDSYNGGTPTSAGTTSTSGSEAQRGHYRGITFEDILPPQFISNAPPPTVEQKRGSVRHSKPADAHGPPAAASLTSEPPAKRGYPPAKHPDNKSGGGGSKSRIRNTARALVRGLSMAKKRDSQGYEAV</sequence>